<keyword evidence="3" id="KW-0472">Membrane</keyword>
<dbReference type="Gene3D" id="1.10.357.10">
    <property type="entry name" value="Tetracycline Repressor, domain 2"/>
    <property type="match status" value="1"/>
</dbReference>
<keyword evidence="1 2" id="KW-0238">DNA-binding</keyword>
<dbReference type="KEGG" id="ssei:FJR45_05200"/>
<dbReference type="PRINTS" id="PR00455">
    <property type="entry name" value="HTHTETR"/>
</dbReference>
<name>A0A7M1B0V5_9BACT</name>
<dbReference type="AlphaFoldDB" id="A0A7M1B0V5"/>
<keyword evidence="3" id="KW-0812">Transmembrane</keyword>
<dbReference type="SUPFAM" id="SSF46689">
    <property type="entry name" value="Homeodomain-like"/>
    <property type="match status" value="1"/>
</dbReference>
<dbReference type="SUPFAM" id="SSF48498">
    <property type="entry name" value="Tetracyclin repressor-like, C-terminal domain"/>
    <property type="match status" value="1"/>
</dbReference>
<accession>A0A7M1B0V5</accession>
<evidence type="ECO:0000259" key="4">
    <source>
        <dbReference type="PROSITE" id="PS50977"/>
    </source>
</evidence>
<protein>
    <submittedName>
        <fullName evidence="5">TetR/AcrR family transcriptional regulator</fullName>
    </submittedName>
</protein>
<organism evidence="5 6">
    <name type="scientific">Sulfurimonas sediminis</name>
    <dbReference type="NCBI Taxonomy" id="2590020"/>
    <lineage>
        <taxon>Bacteria</taxon>
        <taxon>Pseudomonadati</taxon>
        <taxon>Campylobacterota</taxon>
        <taxon>Epsilonproteobacteria</taxon>
        <taxon>Campylobacterales</taxon>
        <taxon>Sulfurimonadaceae</taxon>
        <taxon>Sulfurimonas</taxon>
    </lineage>
</organism>
<dbReference type="Pfam" id="PF00440">
    <property type="entry name" value="TetR_N"/>
    <property type="match status" value="1"/>
</dbReference>
<evidence type="ECO:0000313" key="5">
    <source>
        <dbReference type="EMBL" id="QOP43379.1"/>
    </source>
</evidence>
<dbReference type="EMBL" id="CP041235">
    <property type="protein sequence ID" value="QOP43379.1"/>
    <property type="molecule type" value="Genomic_DNA"/>
</dbReference>
<dbReference type="InterPro" id="IPR009057">
    <property type="entry name" value="Homeodomain-like_sf"/>
</dbReference>
<dbReference type="Proteomes" id="UP000593719">
    <property type="component" value="Chromosome"/>
</dbReference>
<dbReference type="InterPro" id="IPR036271">
    <property type="entry name" value="Tet_transcr_reg_TetR-rel_C_sf"/>
</dbReference>
<reference evidence="5 6" key="1">
    <citation type="submission" date="2019-06" db="EMBL/GenBank/DDBJ databases">
        <title>Sulfurimonas gotlandica sp. nov., a chemoautotrophic and psychrotolerant epsilonproteobacterium isolated from a pelagic redoxcline, and an emended description of the genus Sulfurimonas.</title>
        <authorList>
            <person name="Wang S."/>
            <person name="Jiang L."/>
            <person name="Shao Z."/>
        </authorList>
    </citation>
    <scope>NUCLEOTIDE SEQUENCE [LARGE SCALE GENOMIC DNA]</scope>
    <source>
        <strain evidence="5 6">S2-6</strain>
    </source>
</reference>
<gene>
    <name evidence="5" type="ORF">FJR45_05200</name>
</gene>
<dbReference type="PANTHER" id="PTHR43479:SF11">
    <property type="entry name" value="ACREF_ENVCD OPERON REPRESSOR-RELATED"/>
    <property type="match status" value="1"/>
</dbReference>
<sequence length="194" mass="22370">MKKVLKKNQIIMFALKLFSKKGFYNTKISDISKDIGMSVGHFYNYFPSKKSLAKDSIRYVTSQLAENLREINAQEISQKEKIYAFVKGYFAFISEYPEMIEYFFRVYLSNRELFCDEEDCGFSLAKEFIDEIETLINVGVAKGEFKEKNFYVTFAFITGTLGAITFLSGEDVLENDLSIYIDEVSNSIYNALVC</sequence>
<proteinExistence type="predicted"/>
<dbReference type="PROSITE" id="PS50977">
    <property type="entry name" value="HTH_TETR_2"/>
    <property type="match status" value="1"/>
</dbReference>
<dbReference type="GO" id="GO:0003677">
    <property type="term" value="F:DNA binding"/>
    <property type="evidence" value="ECO:0007669"/>
    <property type="project" value="UniProtKB-UniRule"/>
</dbReference>
<dbReference type="InterPro" id="IPR001647">
    <property type="entry name" value="HTH_TetR"/>
</dbReference>
<dbReference type="RefSeq" id="WP_193151666.1">
    <property type="nucleotide sequence ID" value="NZ_CP041235.1"/>
</dbReference>
<evidence type="ECO:0000256" key="1">
    <source>
        <dbReference type="ARBA" id="ARBA00023125"/>
    </source>
</evidence>
<dbReference type="InterPro" id="IPR050624">
    <property type="entry name" value="HTH-type_Tx_Regulator"/>
</dbReference>
<evidence type="ECO:0000313" key="6">
    <source>
        <dbReference type="Proteomes" id="UP000593719"/>
    </source>
</evidence>
<keyword evidence="3" id="KW-1133">Transmembrane helix</keyword>
<evidence type="ECO:0000256" key="2">
    <source>
        <dbReference type="PROSITE-ProRule" id="PRU00335"/>
    </source>
</evidence>
<feature type="transmembrane region" description="Helical" evidence="3">
    <location>
        <begin position="150"/>
        <end position="168"/>
    </location>
</feature>
<keyword evidence="6" id="KW-1185">Reference proteome</keyword>
<evidence type="ECO:0000256" key="3">
    <source>
        <dbReference type="SAM" id="Phobius"/>
    </source>
</evidence>
<feature type="domain" description="HTH tetR-type" evidence="4">
    <location>
        <begin position="4"/>
        <end position="64"/>
    </location>
</feature>
<feature type="DNA-binding region" description="H-T-H motif" evidence="2">
    <location>
        <begin position="27"/>
        <end position="46"/>
    </location>
</feature>
<dbReference type="PANTHER" id="PTHR43479">
    <property type="entry name" value="ACREF/ENVCD OPERON REPRESSOR-RELATED"/>
    <property type="match status" value="1"/>
</dbReference>